<dbReference type="CDD" id="cd00609">
    <property type="entry name" value="AAT_like"/>
    <property type="match status" value="1"/>
</dbReference>
<keyword evidence="6 9" id="KW-0808">Transferase</keyword>
<keyword evidence="9" id="KW-0368">Histidine biosynthesis</keyword>
<dbReference type="GO" id="GO:0000105">
    <property type="term" value="P:L-histidine biosynthetic process"/>
    <property type="evidence" value="ECO:0007669"/>
    <property type="project" value="UniProtKB-UniRule"/>
</dbReference>
<dbReference type="EC" id="2.6.1.9" evidence="9"/>
<comment type="catalytic activity">
    <reaction evidence="8 9">
        <text>L-histidinol phosphate + 2-oxoglutarate = 3-(imidazol-4-yl)-2-oxopropyl phosphate + L-glutamate</text>
        <dbReference type="Rhea" id="RHEA:23744"/>
        <dbReference type="ChEBI" id="CHEBI:16810"/>
        <dbReference type="ChEBI" id="CHEBI:29985"/>
        <dbReference type="ChEBI" id="CHEBI:57766"/>
        <dbReference type="ChEBI" id="CHEBI:57980"/>
        <dbReference type="EC" id="2.6.1.9"/>
    </reaction>
</comment>
<dbReference type="UniPathway" id="UPA00031">
    <property type="reaction ID" value="UER00012"/>
</dbReference>
<dbReference type="EMBL" id="CP051180">
    <property type="protein sequence ID" value="QIZ76613.1"/>
    <property type="molecule type" value="Genomic_DNA"/>
</dbReference>
<dbReference type="PROSITE" id="PS00599">
    <property type="entry name" value="AA_TRANSFER_CLASS_2"/>
    <property type="match status" value="1"/>
</dbReference>
<dbReference type="PANTHER" id="PTHR43643">
    <property type="entry name" value="HISTIDINOL-PHOSPHATE AMINOTRANSFERASE 2"/>
    <property type="match status" value="1"/>
</dbReference>
<proteinExistence type="inferred from homology"/>
<dbReference type="InterPro" id="IPR015424">
    <property type="entry name" value="PyrdxlP-dep_Trfase"/>
</dbReference>
<dbReference type="InterPro" id="IPR015422">
    <property type="entry name" value="PyrdxlP-dep_Trfase_small"/>
</dbReference>
<sequence length="370" mass="40436">MDLALDIKALANEGVNGLHPYQPGKPVEELERELGISNIIKLASNENPLGLSPKAAAAIAKASVELARYPDANGFYLKQKLTNYCGVDADQLTLGNGSNEVLEILFRTFVSSGDEVIFDKHAFIVYALLTQSAGATSVAIPSVDWGHDLDAMLAAVTAKTRMICIANPNNPTGTFLTPLQLQQFLAKVPEQVIVVLDEAYFEYVPVAERANSIGWISDYPNLVVTRTFSKAFGLAGLRVGYLVSTPELADLLNRVREPFNCNMLALAAAEAVLDDSDYVNQSVLLNSQEMARLTQWCDDNKIDYIPSYGNFLTVQVDDAQSVYRKLLQQGVIVRPIGGYGMPNHLRISIGLVQENDRLMAALNEILATKK</sequence>
<dbReference type="InterPro" id="IPR001917">
    <property type="entry name" value="Aminotrans_II_pyridoxalP_BS"/>
</dbReference>
<dbReference type="KEGG" id="fes:HER31_06870"/>
<keyword evidence="9" id="KW-0028">Amino-acid biosynthesis</keyword>
<evidence type="ECO:0000256" key="1">
    <source>
        <dbReference type="ARBA" id="ARBA00001933"/>
    </source>
</evidence>
<evidence type="ECO:0000313" key="11">
    <source>
        <dbReference type="EMBL" id="QIZ76613.1"/>
    </source>
</evidence>
<comment type="subunit">
    <text evidence="4 9">Homodimer.</text>
</comment>
<evidence type="ECO:0000256" key="8">
    <source>
        <dbReference type="ARBA" id="ARBA00047481"/>
    </source>
</evidence>
<keyword evidence="5 9" id="KW-0032">Aminotransferase</keyword>
<evidence type="ECO:0000256" key="3">
    <source>
        <dbReference type="ARBA" id="ARBA00007970"/>
    </source>
</evidence>
<comment type="cofactor">
    <cofactor evidence="1 9">
        <name>pyridoxal 5'-phosphate</name>
        <dbReference type="ChEBI" id="CHEBI:597326"/>
    </cofactor>
</comment>
<evidence type="ECO:0000256" key="6">
    <source>
        <dbReference type="ARBA" id="ARBA00022679"/>
    </source>
</evidence>
<evidence type="ECO:0000256" key="9">
    <source>
        <dbReference type="HAMAP-Rule" id="MF_01023"/>
    </source>
</evidence>
<dbReference type="Gene3D" id="3.40.640.10">
    <property type="entry name" value="Type I PLP-dependent aspartate aminotransferase-like (Major domain)"/>
    <property type="match status" value="1"/>
</dbReference>
<dbReference type="NCBIfam" id="TIGR01141">
    <property type="entry name" value="hisC"/>
    <property type="match status" value="1"/>
</dbReference>
<dbReference type="InterPro" id="IPR050106">
    <property type="entry name" value="HistidinolP_aminotransfase"/>
</dbReference>
<dbReference type="HAMAP" id="MF_01023">
    <property type="entry name" value="HisC_aminotrans_2"/>
    <property type="match status" value="1"/>
</dbReference>
<comment type="similarity">
    <text evidence="3 9">Belongs to the class-II pyridoxal-phosphate-dependent aminotransferase family. Histidinol-phosphate aminotransferase subfamily.</text>
</comment>
<organism evidence="11 12">
    <name type="scientific">Ferrimonas lipolytica</name>
    <dbReference type="NCBI Taxonomy" id="2724191"/>
    <lineage>
        <taxon>Bacteria</taxon>
        <taxon>Pseudomonadati</taxon>
        <taxon>Pseudomonadota</taxon>
        <taxon>Gammaproteobacteria</taxon>
        <taxon>Alteromonadales</taxon>
        <taxon>Ferrimonadaceae</taxon>
        <taxon>Ferrimonas</taxon>
    </lineage>
</organism>
<evidence type="ECO:0000256" key="4">
    <source>
        <dbReference type="ARBA" id="ARBA00011738"/>
    </source>
</evidence>
<feature type="domain" description="Aminotransferase class I/classII large" evidence="10">
    <location>
        <begin position="38"/>
        <end position="361"/>
    </location>
</feature>
<dbReference type="InterPro" id="IPR005861">
    <property type="entry name" value="HisP_aminotrans"/>
</dbReference>
<dbReference type="GO" id="GO:0030170">
    <property type="term" value="F:pyridoxal phosphate binding"/>
    <property type="evidence" value="ECO:0007669"/>
    <property type="project" value="InterPro"/>
</dbReference>
<dbReference type="PANTHER" id="PTHR43643:SF3">
    <property type="entry name" value="HISTIDINOL-PHOSPHATE AMINOTRANSFERASE"/>
    <property type="match status" value="1"/>
</dbReference>
<name>A0A6H1UE48_9GAMM</name>
<comment type="pathway">
    <text evidence="2 9">Amino-acid biosynthesis; L-histidine biosynthesis; L-histidine from 5-phospho-alpha-D-ribose 1-diphosphate: step 7/9.</text>
</comment>
<evidence type="ECO:0000256" key="5">
    <source>
        <dbReference type="ARBA" id="ARBA00022576"/>
    </source>
</evidence>
<dbReference type="Pfam" id="PF00155">
    <property type="entry name" value="Aminotran_1_2"/>
    <property type="match status" value="1"/>
</dbReference>
<evidence type="ECO:0000313" key="12">
    <source>
        <dbReference type="Proteomes" id="UP000501602"/>
    </source>
</evidence>
<gene>
    <name evidence="9" type="primary">hisC</name>
    <name evidence="11" type="ORF">HER31_06870</name>
</gene>
<evidence type="ECO:0000256" key="7">
    <source>
        <dbReference type="ARBA" id="ARBA00022898"/>
    </source>
</evidence>
<protein>
    <recommendedName>
        <fullName evidence="9">Histidinol-phosphate aminotransferase</fullName>
        <ecNumber evidence="9">2.6.1.9</ecNumber>
    </recommendedName>
    <alternativeName>
        <fullName evidence="9">Imidazole acetol-phosphate transaminase</fullName>
    </alternativeName>
</protein>
<accession>A0A6H1UE48</accession>
<feature type="modified residue" description="N6-(pyridoxal phosphate)lysine" evidence="9">
    <location>
        <position position="230"/>
    </location>
</feature>
<dbReference type="GO" id="GO:0004400">
    <property type="term" value="F:histidinol-phosphate transaminase activity"/>
    <property type="evidence" value="ECO:0007669"/>
    <property type="project" value="UniProtKB-UniRule"/>
</dbReference>
<dbReference type="InterPro" id="IPR004839">
    <property type="entry name" value="Aminotransferase_I/II_large"/>
</dbReference>
<evidence type="ECO:0000259" key="10">
    <source>
        <dbReference type="Pfam" id="PF00155"/>
    </source>
</evidence>
<keyword evidence="7 9" id="KW-0663">Pyridoxal phosphate</keyword>
<dbReference type="SUPFAM" id="SSF53383">
    <property type="entry name" value="PLP-dependent transferases"/>
    <property type="match status" value="1"/>
</dbReference>
<keyword evidence="12" id="KW-1185">Reference proteome</keyword>
<dbReference type="Gene3D" id="3.90.1150.10">
    <property type="entry name" value="Aspartate Aminotransferase, domain 1"/>
    <property type="match status" value="1"/>
</dbReference>
<dbReference type="Proteomes" id="UP000501602">
    <property type="component" value="Chromosome"/>
</dbReference>
<dbReference type="AlphaFoldDB" id="A0A6H1UE48"/>
<evidence type="ECO:0000256" key="2">
    <source>
        <dbReference type="ARBA" id="ARBA00005011"/>
    </source>
</evidence>
<reference evidence="11 12" key="1">
    <citation type="submission" date="2020-04" db="EMBL/GenBank/DDBJ databases">
        <title>Ferrimonas sp. S7 isolated from sea water.</title>
        <authorList>
            <person name="Bae S.S."/>
            <person name="Baek K."/>
        </authorList>
    </citation>
    <scope>NUCLEOTIDE SEQUENCE [LARGE SCALE GENOMIC DNA]</scope>
    <source>
        <strain evidence="11 12">S7</strain>
    </source>
</reference>
<dbReference type="InterPro" id="IPR015421">
    <property type="entry name" value="PyrdxlP-dep_Trfase_major"/>
</dbReference>